<evidence type="ECO:0008006" key="4">
    <source>
        <dbReference type="Google" id="ProtNLM"/>
    </source>
</evidence>
<evidence type="ECO:0000313" key="2">
    <source>
        <dbReference type="EMBL" id="AEI06552.1"/>
    </source>
</evidence>
<dbReference type="KEGG" id="ocg:OCA5_c18390"/>
<name>F8BTQ2_AFIC5</name>
<keyword evidence="1" id="KW-0472">Membrane</keyword>
<dbReference type="HOGENOM" id="CLU_2839921_0_0_5"/>
<dbReference type="Proteomes" id="UP000007730">
    <property type="component" value="Chromosome"/>
</dbReference>
<sequence length="74" mass="8027">MRAATGRRPMFPLILGLLGACGLFYLASAMRYSGWAWSHELCRQGAPLCDHPHWLLIAAGVAIGIAMIRSMAKA</sequence>
<dbReference type="eggNOG" id="ENOG5031CR1">
    <property type="taxonomic scope" value="Bacteria"/>
</dbReference>
<evidence type="ECO:0000313" key="3">
    <source>
        <dbReference type="Proteomes" id="UP000007730"/>
    </source>
</evidence>
<evidence type="ECO:0000256" key="1">
    <source>
        <dbReference type="SAM" id="Phobius"/>
    </source>
</evidence>
<keyword evidence="3" id="KW-1185">Reference proteome</keyword>
<dbReference type="STRING" id="504832.OCA5_c18390"/>
<keyword evidence="1" id="KW-0812">Transmembrane</keyword>
<organism evidence="2 3">
    <name type="scientific">Afipia carboxidovorans (strain ATCC 49405 / DSM 1227 / KCTC 32145 / OM5)</name>
    <name type="common">Oligotropha carboxidovorans</name>
    <dbReference type="NCBI Taxonomy" id="504832"/>
    <lineage>
        <taxon>Bacteria</taxon>
        <taxon>Pseudomonadati</taxon>
        <taxon>Pseudomonadota</taxon>
        <taxon>Alphaproteobacteria</taxon>
        <taxon>Hyphomicrobiales</taxon>
        <taxon>Nitrobacteraceae</taxon>
        <taxon>Afipia</taxon>
    </lineage>
</organism>
<proteinExistence type="predicted"/>
<protein>
    <recommendedName>
        <fullName evidence="4">Transmembrane protein</fullName>
    </recommendedName>
</protein>
<dbReference type="EMBL" id="CP002826">
    <property type="protein sequence ID" value="AEI06552.1"/>
    <property type="molecule type" value="Genomic_DNA"/>
</dbReference>
<accession>F8BTQ2</accession>
<gene>
    <name evidence="2" type="ordered locus">OCA5_c18390</name>
</gene>
<dbReference type="OrthoDB" id="8129671at2"/>
<feature type="transmembrane region" description="Helical" evidence="1">
    <location>
        <begin position="53"/>
        <end position="72"/>
    </location>
</feature>
<dbReference type="AlphaFoldDB" id="F8BTQ2"/>
<reference evidence="2 3" key="1">
    <citation type="journal article" date="2011" name="J. Bacteriol.">
        <title>Complete genome sequences of the chemolithoautotrophic Oligotropha carboxidovorans strains OM4 and OM5.</title>
        <authorList>
            <person name="Volland S."/>
            <person name="Rachinger M."/>
            <person name="Strittmatter A."/>
            <person name="Daniel R."/>
            <person name="Gottschalk G."/>
            <person name="Meyer O."/>
        </authorList>
    </citation>
    <scope>NUCLEOTIDE SEQUENCE [LARGE SCALE GENOMIC DNA]</scope>
    <source>
        <strain evidence="3">ATCC 49405 / DSM 1227 / KCTC 32145 / OM5</strain>
    </source>
</reference>
<keyword evidence="1" id="KW-1133">Transmembrane helix</keyword>
<dbReference type="PROSITE" id="PS51257">
    <property type="entry name" value="PROKAR_LIPOPROTEIN"/>
    <property type="match status" value="1"/>
</dbReference>